<dbReference type="KEGG" id="ovi:T265_11804"/>
<organism evidence="10 11">
    <name type="scientific">Opisthorchis viverrini</name>
    <name type="common">Southeast Asian liver fluke</name>
    <dbReference type="NCBI Taxonomy" id="6198"/>
    <lineage>
        <taxon>Eukaryota</taxon>
        <taxon>Metazoa</taxon>
        <taxon>Spiralia</taxon>
        <taxon>Lophotrochozoa</taxon>
        <taxon>Platyhelminthes</taxon>
        <taxon>Trematoda</taxon>
        <taxon>Digenea</taxon>
        <taxon>Opisthorchiida</taxon>
        <taxon>Opisthorchiata</taxon>
        <taxon>Opisthorchiidae</taxon>
        <taxon>Opisthorchis</taxon>
    </lineage>
</organism>
<protein>
    <recommendedName>
        <fullName evidence="9">Hemoglobinase</fullName>
        <ecNumber evidence="3">3.4.22.34</ecNumber>
    </recommendedName>
</protein>
<evidence type="ECO:0000256" key="5">
    <source>
        <dbReference type="ARBA" id="ARBA00022729"/>
    </source>
</evidence>
<dbReference type="EC" id="3.4.22.34" evidence="3"/>
<keyword evidence="5" id="KW-0732">Signal</keyword>
<dbReference type="GeneID" id="20325972"/>
<name>A0A074Z856_OPIVI</name>
<evidence type="ECO:0000256" key="1">
    <source>
        <dbReference type="ARBA" id="ARBA00000810"/>
    </source>
</evidence>
<dbReference type="EMBL" id="KL597215">
    <property type="protein sequence ID" value="KER19420.1"/>
    <property type="molecule type" value="Genomic_DNA"/>
</dbReference>
<dbReference type="CTD" id="20325972"/>
<evidence type="ECO:0000256" key="8">
    <source>
        <dbReference type="ARBA" id="ARBA00055993"/>
    </source>
</evidence>
<dbReference type="RefSeq" id="XP_009176833.1">
    <property type="nucleotide sequence ID" value="XM_009178569.1"/>
</dbReference>
<evidence type="ECO:0000256" key="4">
    <source>
        <dbReference type="ARBA" id="ARBA00022670"/>
    </source>
</evidence>
<evidence type="ECO:0000256" key="7">
    <source>
        <dbReference type="ARBA" id="ARBA00022807"/>
    </source>
</evidence>
<dbReference type="Gene3D" id="3.40.50.1460">
    <property type="match status" value="2"/>
</dbReference>
<keyword evidence="7" id="KW-0788">Thiol protease</keyword>
<comment type="catalytic activity">
    <reaction evidence="1">
        <text>Hydrolysis of proteins and small molecule substrates at -Asn-|-Xaa- bonds.</text>
        <dbReference type="EC" id="3.4.22.34"/>
    </reaction>
</comment>
<evidence type="ECO:0000313" key="11">
    <source>
        <dbReference type="Proteomes" id="UP000054324"/>
    </source>
</evidence>
<dbReference type="OrthoDB" id="9973749at2759"/>
<comment type="similarity">
    <text evidence="2">Belongs to the peptidase C13 family.</text>
</comment>
<reference evidence="10 11" key="1">
    <citation type="submission" date="2013-11" db="EMBL/GenBank/DDBJ databases">
        <title>Opisthorchis viverrini - life in the bile duct.</title>
        <authorList>
            <person name="Young N.D."/>
            <person name="Nagarajan N."/>
            <person name="Lin S.J."/>
            <person name="Korhonen P.K."/>
            <person name="Jex A.R."/>
            <person name="Hall R.S."/>
            <person name="Safavi-Hemami H."/>
            <person name="Kaewkong W."/>
            <person name="Bertrand D."/>
            <person name="Gao S."/>
            <person name="Seet Q."/>
            <person name="Wongkham S."/>
            <person name="Teh B.T."/>
            <person name="Wongkham C."/>
            <person name="Intapan P.M."/>
            <person name="Maleewong W."/>
            <person name="Yang X."/>
            <person name="Hu M."/>
            <person name="Wang Z."/>
            <person name="Hofmann A."/>
            <person name="Sternberg P.W."/>
            <person name="Tan P."/>
            <person name="Wang J."/>
            <person name="Gasser R.B."/>
        </authorList>
    </citation>
    <scope>NUCLEOTIDE SEQUENCE [LARGE SCALE GENOMIC DNA]</scope>
</reference>
<evidence type="ECO:0000256" key="6">
    <source>
        <dbReference type="ARBA" id="ARBA00022801"/>
    </source>
</evidence>
<proteinExistence type="inferred from homology"/>
<keyword evidence="11" id="KW-1185">Reference proteome</keyword>
<keyword evidence="4" id="KW-0645">Protease</keyword>
<dbReference type="GO" id="GO:0051603">
    <property type="term" value="P:proteolysis involved in protein catabolic process"/>
    <property type="evidence" value="ECO:0007669"/>
    <property type="project" value="TreeGrafter"/>
</dbReference>
<evidence type="ECO:0000256" key="2">
    <source>
        <dbReference type="ARBA" id="ARBA00009941"/>
    </source>
</evidence>
<dbReference type="Pfam" id="PF01650">
    <property type="entry name" value="Peptidase_C13"/>
    <property type="match status" value="2"/>
</dbReference>
<sequence length="508" mass="58396">MIPLEFRYLGSAAALINFAERHMKLRVSRDTMRRCSLLLAFLFCIDHVAYLDSVSVHNWPSVFNNQPSKNWVVLVAGTNTWENYRHQADVYHAYQVVRKNKVPPENIITLAYDDIANNPRNPFKGQVFNHYNHRDVYKGVVIDYRGKDVTRDNFMKVLKGDKKHEANEKKVLESGPDDNVFIFYSGHGGSSYIGLLGEYLYAIELNDTLAYMHSKKKFNKLVLYMESCNSGSMFKDVLPSNMGIYVTTSAMEDEASCAVFCFDSKIDVCMANEYPYEWITDSEQNDIKKRTLKEQYTAVRRKTLLSHVMKYGDMAHLLSKFRRLMEAETEEELEAAWRKLHRAIQLGHIVKETFRNIIMDVTTHHEPTIKGLSKRDELIVSVHNWPSVFNNQPSKNWVVLVAGTNTWENYRHQAKMKYTERLMTACTMISDNRADVENLSVKLTSVSPIEIIRGLHVTSTDGTWCLPLTMQGAQTLSPAQLKVQFISAMGSLFHQRVSLDALMALIYI</sequence>
<evidence type="ECO:0000313" key="10">
    <source>
        <dbReference type="EMBL" id="KER19420.1"/>
    </source>
</evidence>
<dbReference type="FunFam" id="3.40.50.1460:FF:000006">
    <property type="entry name" value="Legumain"/>
    <property type="match status" value="1"/>
</dbReference>
<evidence type="ECO:0000256" key="9">
    <source>
        <dbReference type="ARBA" id="ARBA00069042"/>
    </source>
</evidence>
<evidence type="ECO:0000256" key="3">
    <source>
        <dbReference type="ARBA" id="ARBA00012628"/>
    </source>
</evidence>
<dbReference type="PANTHER" id="PTHR12000">
    <property type="entry name" value="HEMOGLOBINASE FAMILY MEMBER"/>
    <property type="match status" value="1"/>
</dbReference>
<dbReference type="GO" id="GO:0005773">
    <property type="term" value="C:vacuole"/>
    <property type="evidence" value="ECO:0007669"/>
    <property type="project" value="GOC"/>
</dbReference>
<dbReference type="GO" id="GO:0006624">
    <property type="term" value="P:vacuolar protein processing"/>
    <property type="evidence" value="ECO:0007669"/>
    <property type="project" value="TreeGrafter"/>
</dbReference>
<accession>A0A074Z856</accession>
<dbReference type="Proteomes" id="UP000054324">
    <property type="component" value="Unassembled WGS sequence"/>
</dbReference>
<gene>
    <name evidence="10" type="ORF">T265_11804</name>
</gene>
<dbReference type="GO" id="GO:0004197">
    <property type="term" value="F:cysteine-type endopeptidase activity"/>
    <property type="evidence" value="ECO:0007669"/>
    <property type="project" value="UniProtKB-EC"/>
</dbReference>
<dbReference type="InterPro" id="IPR001096">
    <property type="entry name" value="Peptidase_C13"/>
</dbReference>
<dbReference type="PANTHER" id="PTHR12000:SF42">
    <property type="entry name" value="LEGUMAIN"/>
    <property type="match status" value="1"/>
</dbReference>
<dbReference type="MEROPS" id="C13.007"/>
<dbReference type="PRINTS" id="PR00776">
    <property type="entry name" value="HEMOGLOBNASE"/>
</dbReference>
<comment type="function">
    <text evidence="8">This protease is used by the parasite for degradation of the host globin.</text>
</comment>
<dbReference type="AlphaFoldDB" id="A0A074Z856"/>
<keyword evidence="6" id="KW-0378">Hydrolase</keyword>